<sequence>MRGRLAFAFLLVAALPAPAAAAGRLELVLPRPGDRSRPAEFLLGLASSGLVPAESIRRPLRGEAAGLLLELGVRDLPLAPGAVRALEAAGLGEILLQAFPDGEALRIVASAALAPSAPRPPFVNASLRPPATADDQC</sequence>
<organism evidence="1">
    <name type="scientific">marine sediment metagenome</name>
    <dbReference type="NCBI Taxonomy" id="412755"/>
    <lineage>
        <taxon>unclassified sequences</taxon>
        <taxon>metagenomes</taxon>
        <taxon>ecological metagenomes</taxon>
    </lineage>
</organism>
<reference evidence="1" key="1">
    <citation type="journal article" date="2014" name="Front. Microbiol.">
        <title>High frequency of phylogenetically diverse reductive dehalogenase-homologous genes in deep subseafloor sedimentary metagenomes.</title>
        <authorList>
            <person name="Kawai M."/>
            <person name="Futagami T."/>
            <person name="Toyoda A."/>
            <person name="Takaki Y."/>
            <person name="Nishi S."/>
            <person name="Hori S."/>
            <person name="Arai W."/>
            <person name="Tsubouchi T."/>
            <person name="Morono Y."/>
            <person name="Uchiyama I."/>
            <person name="Ito T."/>
            <person name="Fujiyama A."/>
            <person name="Inagaki F."/>
            <person name="Takami H."/>
        </authorList>
    </citation>
    <scope>NUCLEOTIDE SEQUENCE</scope>
    <source>
        <strain evidence="1">Expedition CK06-06</strain>
    </source>
</reference>
<gene>
    <name evidence="1" type="ORF">S01H1_75367</name>
</gene>
<accession>X0YPT9</accession>
<dbReference type="AlphaFoldDB" id="X0YPT9"/>
<feature type="non-terminal residue" evidence="1">
    <location>
        <position position="137"/>
    </location>
</feature>
<name>X0YPT9_9ZZZZ</name>
<protein>
    <submittedName>
        <fullName evidence="1">Uncharacterized protein</fullName>
    </submittedName>
</protein>
<dbReference type="EMBL" id="BARS01050490">
    <property type="protein sequence ID" value="GAG48917.1"/>
    <property type="molecule type" value="Genomic_DNA"/>
</dbReference>
<evidence type="ECO:0000313" key="1">
    <source>
        <dbReference type="EMBL" id="GAG48917.1"/>
    </source>
</evidence>
<proteinExistence type="predicted"/>
<comment type="caution">
    <text evidence="1">The sequence shown here is derived from an EMBL/GenBank/DDBJ whole genome shotgun (WGS) entry which is preliminary data.</text>
</comment>